<keyword evidence="3 6" id="KW-0378">Hydrolase</keyword>
<dbReference type="PANTHER" id="PTHR22726:SF1">
    <property type="entry name" value="METALLOENDOPEPTIDASE OMA1, MITOCHONDRIAL"/>
    <property type="match status" value="1"/>
</dbReference>
<evidence type="ECO:0000256" key="4">
    <source>
        <dbReference type="ARBA" id="ARBA00022833"/>
    </source>
</evidence>
<dbReference type="RefSeq" id="WP_338666725.1">
    <property type="nucleotide sequence ID" value="NZ_CP146609.1"/>
</dbReference>
<evidence type="ECO:0000313" key="9">
    <source>
        <dbReference type="Proteomes" id="UP001385389"/>
    </source>
</evidence>
<dbReference type="InterPro" id="IPR001915">
    <property type="entry name" value="Peptidase_M48"/>
</dbReference>
<keyword evidence="1 6" id="KW-0645">Protease</keyword>
<protein>
    <submittedName>
        <fullName evidence="8">M48 family metallopeptidase</fullName>
    </submittedName>
</protein>
<evidence type="ECO:0000256" key="5">
    <source>
        <dbReference type="ARBA" id="ARBA00023049"/>
    </source>
</evidence>
<evidence type="ECO:0000259" key="7">
    <source>
        <dbReference type="PROSITE" id="PS50106"/>
    </source>
</evidence>
<comment type="cofactor">
    <cofactor evidence="6">
        <name>Zn(2+)</name>
        <dbReference type="ChEBI" id="CHEBI:29105"/>
    </cofactor>
    <text evidence="6">Binds 1 zinc ion per subunit.</text>
</comment>
<evidence type="ECO:0000256" key="6">
    <source>
        <dbReference type="RuleBase" id="RU003983"/>
    </source>
</evidence>
<evidence type="ECO:0000313" key="8">
    <source>
        <dbReference type="EMBL" id="WWX20984.1"/>
    </source>
</evidence>
<dbReference type="InterPro" id="IPR001478">
    <property type="entry name" value="PDZ"/>
</dbReference>
<sequence>MSRLSLAALFLSLIPFLYIGCAPVTARPDVDPDLTAKEASIQKRMAVEGRMQKFWRLSEVSLPVLAHGVGLCGDRVTYYLGMDTNSIDNVPKEWRQAYKDALGLDERVKVTRVFAHTPAADAGFRAGDVILMINGEKVEAGDDAYEEFSSQLQEQLDTGETVSFWIERDGAPMTLNAIPAKRCDYAVLMSDDTVVNAYADGDSVVVTKGMMGYVESDDELALVVGHEMGHNVMGHISKKTGNRFIGAVLDGLLAGVTGVYTNNFANAAGMLYSQEFEQEADYMGVYFMERAGFDSTGAPNFWRRMGADNPYAISHATTHPTSAYRYLFLEQCSKEVKGKEREGKELLPNLEELHAASK</sequence>
<dbReference type="SUPFAM" id="SSF50156">
    <property type="entry name" value="PDZ domain-like"/>
    <property type="match status" value="1"/>
</dbReference>
<dbReference type="InterPro" id="IPR051156">
    <property type="entry name" value="Mito/Outer_Membr_Metalloprot"/>
</dbReference>
<keyword evidence="2" id="KW-0479">Metal-binding</keyword>
<keyword evidence="5 6" id="KW-0482">Metalloprotease</keyword>
<dbReference type="Gene3D" id="2.30.42.10">
    <property type="match status" value="1"/>
</dbReference>
<dbReference type="Pfam" id="PF13180">
    <property type="entry name" value="PDZ_2"/>
    <property type="match status" value="1"/>
</dbReference>
<dbReference type="InterPro" id="IPR036034">
    <property type="entry name" value="PDZ_sf"/>
</dbReference>
<comment type="similarity">
    <text evidence="6">Belongs to the peptidase M48 family.</text>
</comment>
<dbReference type="Pfam" id="PF01435">
    <property type="entry name" value="Peptidase_M48"/>
    <property type="match status" value="1"/>
</dbReference>
<organism evidence="8 9">
    <name type="scientific">Pseudodesulfovibrio methanolicus</name>
    <dbReference type="NCBI Taxonomy" id="3126690"/>
    <lineage>
        <taxon>Bacteria</taxon>
        <taxon>Pseudomonadati</taxon>
        <taxon>Thermodesulfobacteriota</taxon>
        <taxon>Desulfovibrionia</taxon>
        <taxon>Desulfovibrionales</taxon>
        <taxon>Desulfovibrionaceae</taxon>
    </lineage>
</organism>
<evidence type="ECO:0000256" key="2">
    <source>
        <dbReference type="ARBA" id="ARBA00022723"/>
    </source>
</evidence>
<name>A0ABZ2IVK7_9BACT</name>
<feature type="domain" description="PDZ" evidence="7">
    <location>
        <begin position="59"/>
        <end position="139"/>
    </location>
</feature>
<dbReference type="PROSITE" id="PS50106">
    <property type="entry name" value="PDZ"/>
    <property type="match status" value="1"/>
</dbReference>
<proteinExistence type="inferred from homology"/>
<gene>
    <name evidence="8" type="ORF">V8V93_11040</name>
</gene>
<dbReference type="PANTHER" id="PTHR22726">
    <property type="entry name" value="METALLOENDOPEPTIDASE OMA1"/>
    <property type="match status" value="1"/>
</dbReference>
<keyword evidence="9" id="KW-1185">Reference proteome</keyword>
<keyword evidence="4 6" id="KW-0862">Zinc</keyword>
<dbReference type="SMART" id="SM00228">
    <property type="entry name" value="PDZ"/>
    <property type="match status" value="1"/>
</dbReference>
<reference evidence="8 9" key="1">
    <citation type="submission" date="2024-03" db="EMBL/GenBank/DDBJ databases">
        <title>Phenotype and Genome Characterization of a Sulfate-Reducing Bacterium Pseudodesulfovibrio sp. strain 5S69, isolated from Petroleum Reservoir in Tatarstan (Russia).</title>
        <authorList>
            <person name="Bidzhieva S.K."/>
            <person name="Kadnikov V."/>
            <person name="Tourova T.P."/>
            <person name="Samigullina S.R."/>
            <person name="Sokolova D.S."/>
            <person name="Poltaraus A.B."/>
            <person name="Avtukh A.N."/>
            <person name="Tereshina V.M."/>
            <person name="Mardanov A.V."/>
            <person name="Nazina T.N."/>
        </authorList>
    </citation>
    <scope>NUCLEOTIDE SEQUENCE [LARGE SCALE GENOMIC DNA]</scope>
    <source>
        <strain evidence="8 9">5S69</strain>
    </source>
</reference>
<evidence type="ECO:0000256" key="1">
    <source>
        <dbReference type="ARBA" id="ARBA00022670"/>
    </source>
</evidence>
<evidence type="ECO:0000256" key="3">
    <source>
        <dbReference type="ARBA" id="ARBA00022801"/>
    </source>
</evidence>
<dbReference type="Proteomes" id="UP001385389">
    <property type="component" value="Chromosome"/>
</dbReference>
<dbReference type="Gene3D" id="3.30.2010.10">
    <property type="entry name" value="Metalloproteases ('zincins'), catalytic domain"/>
    <property type="match status" value="1"/>
</dbReference>
<dbReference type="CDD" id="cd07342">
    <property type="entry name" value="M48C_Oma1_like"/>
    <property type="match status" value="1"/>
</dbReference>
<dbReference type="EMBL" id="CP146609">
    <property type="protein sequence ID" value="WWX20984.1"/>
    <property type="molecule type" value="Genomic_DNA"/>
</dbReference>
<accession>A0ABZ2IVK7</accession>